<dbReference type="Gene3D" id="1.10.10.750">
    <property type="entry name" value="Ypt/Rab-GAP domain of gyp1p, domain 1"/>
    <property type="match status" value="1"/>
</dbReference>
<dbReference type="Pfam" id="PF00566">
    <property type="entry name" value="RabGAP-TBC"/>
    <property type="match status" value="1"/>
</dbReference>
<organism evidence="2">
    <name type="scientific">Palpitomonas bilix</name>
    <dbReference type="NCBI Taxonomy" id="652834"/>
    <lineage>
        <taxon>Eukaryota</taxon>
        <taxon>Eukaryota incertae sedis</taxon>
    </lineage>
</organism>
<dbReference type="PROSITE" id="PS50086">
    <property type="entry name" value="TBC_RABGAP"/>
    <property type="match status" value="1"/>
</dbReference>
<dbReference type="PANTHER" id="PTHR22957">
    <property type="entry name" value="TBC1 DOMAIN FAMILY MEMBER GTPASE-ACTIVATING PROTEIN"/>
    <property type="match status" value="1"/>
</dbReference>
<dbReference type="PANTHER" id="PTHR22957:SF268">
    <property type="entry name" value="ANKYRIN REPEAT-CONTAINING PROTEIN"/>
    <property type="match status" value="1"/>
</dbReference>
<reference evidence="2" key="1">
    <citation type="submission" date="2021-01" db="EMBL/GenBank/DDBJ databases">
        <authorList>
            <person name="Corre E."/>
            <person name="Pelletier E."/>
            <person name="Niang G."/>
            <person name="Scheremetjew M."/>
            <person name="Finn R."/>
            <person name="Kale V."/>
            <person name="Holt S."/>
            <person name="Cochrane G."/>
            <person name="Meng A."/>
            <person name="Brown T."/>
            <person name="Cohen L."/>
        </authorList>
    </citation>
    <scope>NUCLEOTIDE SEQUENCE</scope>
    <source>
        <strain evidence="2">NIES-2562</strain>
    </source>
</reference>
<dbReference type="InterPro" id="IPR035969">
    <property type="entry name" value="Rab-GAP_TBC_sf"/>
</dbReference>
<dbReference type="SUPFAM" id="SSF47923">
    <property type="entry name" value="Ypt/Rab-GAP domain of gyp1p"/>
    <property type="match status" value="2"/>
</dbReference>
<name>A0A7S3G4N9_9EUKA</name>
<accession>A0A7S3G4N9</accession>
<gene>
    <name evidence="2" type="ORF">PBIL07802_LOCUS8395</name>
</gene>
<sequence length="293" mass="34041">MSSTESTYREILGQEIFVDVRRLRDLARHGVPPSLRDEVWKYLLAVLKPDKSEEYSQLRSVQKEYDSLRVLNESTRQSAFRDFDELKGVKQHFKTAKEGAEYLNLREKVANVVSAICQQPAGVQYSRSLVPLVVPFCLTMRLEADAYYSSFALLRLAGERCIEREGLLEEFSQFLTLFRVMFPDLNEWFDTEMISPNEWALSWFQTLLARELTPDLTQRLWDTYFAGPDGLKLHTFVCLSVVQVLEDSLLQMDREDILLVLHNLPRISVDELIIRARNLKADCASRSLYPFRT</sequence>
<dbReference type="AlphaFoldDB" id="A0A7S3G4N9"/>
<feature type="domain" description="Rab-GAP TBC" evidence="1">
    <location>
        <begin position="30"/>
        <end position="228"/>
    </location>
</feature>
<evidence type="ECO:0000313" key="2">
    <source>
        <dbReference type="EMBL" id="CAE0246212.1"/>
    </source>
</evidence>
<evidence type="ECO:0000259" key="1">
    <source>
        <dbReference type="PROSITE" id="PS50086"/>
    </source>
</evidence>
<dbReference type="SMART" id="SM00164">
    <property type="entry name" value="TBC"/>
    <property type="match status" value="1"/>
</dbReference>
<dbReference type="EMBL" id="HBIB01012785">
    <property type="protein sequence ID" value="CAE0246212.1"/>
    <property type="molecule type" value="Transcribed_RNA"/>
</dbReference>
<protein>
    <recommendedName>
        <fullName evidence="1">Rab-GAP TBC domain-containing protein</fullName>
    </recommendedName>
</protein>
<dbReference type="Gene3D" id="1.10.472.80">
    <property type="entry name" value="Ypt/Rab-GAP domain of gyp1p, domain 3"/>
    <property type="match status" value="1"/>
</dbReference>
<dbReference type="GO" id="GO:0005096">
    <property type="term" value="F:GTPase activator activity"/>
    <property type="evidence" value="ECO:0007669"/>
    <property type="project" value="TreeGrafter"/>
</dbReference>
<dbReference type="InterPro" id="IPR000195">
    <property type="entry name" value="Rab-GAP-TBC_dom"/>
</dbReference>
<proteinExistence type="predicted"/>